<evidence type="ECO:0000259" key="6">
    <source>
        <dbReference type="PROSITE" id="PS50931"/>
    </source>
</evidence>
<feature type="domain" description="HTH lysR-type" evidence="6">
    <location>
        <begin position="1"/>
        <end position="58"/>
    </location>
</feature>
<evidence type="ECO:0000256" key="4">
    <source>
        <dbReference type="ARBA" id="ARBA00023163"/>
    </source>
</evidence>
<dbReference type="RefSeq" id="WP_193687792.1">
    <property type="nucleotide sequence ID" value="NZ_CP062941.1"/>
</dbReference>
<reference evidence="7 8" key="1">
    <citation type="submission" date="2020-10" db="EMBL/GenBank/DDBJ databases">
        <title>Genome sequencing of Massilia sp. LPB0304.</title>
        <authorList>
            <person name="Kim J."/>
        </authorList>
    </citation>
    <scope>NUCLEOTIDE SEQUENCE [LARGE SCALE GENOMIC DNA]</scope>
    <source>
        <strain evidence="7 8">LPB0304</strain>
    </source>
</reference>
<dbReference type="KEGG" id="mlir:LPB04_05835"/>
<dbReference type="PROSITE" id="PS50931">
    <property type="entry name" value="HTH_LYSR"/>
    <property type="match status" value="1"/>
</dbReference>
<evidence type="ECO:0000256" key="2">
    <source>
        <dbReference type="ARBA" id="ARBA00023015"/>
    </source>
</evidence>
<gene>
    <name evidence="7" type="ORF">LPB04_05835</name>
</gene>
<dbReference type="Proteomes" id="UP000593875">
    <property type="component" value="Chromosome"/>
</dbReference>
<keyword evidence="5" id="KW-0732">Signal</keyword>
<dbReference type="AlphaFoldDB" id="A0A7L9U9M2"/>
<evidence type="ECO:0000256" key="5">
    <source>
        <dbReference type="SAM" id="SignalP"/>
    </source>
</evidence>
<dbReference type="SUPFAM" id="SSF53850">
    <property type="entry name" value="Periplasmic binding protein-like II"/>
    <property type="match status" value="1"/>
</dbReference>
<dbReference type="GO" id="GO:0003700">
    <property type="term" value="F:DNA-binding transcription factor activity"/>
    <property type="evidence" value="ECO:0007669"/>
    <property type="project" value="InterPro"/>
</dbReference>
<dbReference type="PANTHER" id="PTHR30537:SF5">
    <property type="entry name" value="HTH-TYPE TRANSCRIPTIONAL ACTIVATOR TTDR-RELATED"/>
    <property type="match status" value="1"/>
</dbReference>
<keyword evidence="4" id="KW-0804">Transcription</keyword>
<dbReference type="GO" id="GO:0006351">
    <property type="term" value="P:DNA-templated transcription"/>
    <property type="evidence" value="ECO:0007669"/>
    <property type="project" value="TreeGrafter"/>
</dbReference>
<dbReference type="InterPro" id="IPR058163">
    <property type="entry name" value="LysR-type_TF_proteobact-type"/>
</dbReference>
<keyword evidence="2" id="KW-0805">Transcription regulation</keyword>
<dbReference type="InterPro" id="IPR036390">
    <property type="entry name" value="WH_DNA-bd_sf"/>
</dbReference>
<name>A0A7L9U9M2_9BURK</name>
<dbReference type="SUPFAM" id="SSF46785">
    <property type="entry name" value="Winged helix' DNA-binding domain"/>
    <property type="match status" value="1"/>
</dbReference>
<evidence type="ECO:0000313" key="8">
    <source>
        <dbReference type="Proteomes" id="UP000593875"/>
    </source>
</evidence>
<feature type="signal peptide" evidence="5">
    <location>
        <begin position="1"/>
        <end position="24"/>
    </location>
</feature>
<dbReference type="Gene3D" id="1.10.10.10">
    <property type="entry name" value="Winged helix-like DNA-binding domain superfamily/Winged helix DNA-binding domain"/>
    <property type="match status" value="1"/>
</dbReference>
<protein>
    <submittedName>
        <fullName evidence="7">LysR family transcriptional regulator</fullName>
    </submittedName>
</protein>
<dbReference type="Pfam" id="PF00126">
    <property type="entry name" value="HTH_1"/>
    <property type="match status" value="1"/>
</dbReference>
<keyword evidence="8" id="KW-1185">Reference proteome</keyword>
<evidence type="ECO:0000256" key="1">
    <source>
        <dbReference type="ARBA" id="ARBA00009437"/>
    </source>
</evidence>
<dbReference type="PANTHER" id="PTHR30537">
    <property type="entry name" value="HTH-TYPE TRANSCRIPTIONAL REGULATOR"/>
    <property type="match status" value="1"/>
</dbReference>
<dbReference type="GO" id="GO:0043565">
    <property type="term" value="F:sequence-specific DNA binding"/>
    <property type="evidence" value="ECO:0007669"/>
    <property type="project" value="TreeGrafter"/>
</dbReference>
<evidence type="ECO:0000256" key="3">
    <source>
        <dbReference type="ARBA" id="ARBA00023125"/>
    </source>
</evidence>
<comment type="similarity">
    <text evidence="1">Belongs to the LysR transcriptional regulatory family.</text>
</comment>
<dbReference type="Gene3D" id="3.40.190.290">
    <property type="match status" value="1"/>
</dbReference>
<dbReference type="InterPro" id="IPR000847">
    <property type="entry name" value="LysR_HTH_N"/>
</dbReference>
<proteinExistence type="inferred from homology"/>
<dbReference type="EMBL" id="CP062941">
    <property type="protein sequence ID" value="QOL50806.1"/>
    <property type="molecule type" value="Genomic_DNA"/>
</dbReference>
<keyword evidence="3" id="KW-0238">DNA-binding</keyword>
<dbReference type="FunFam" id="1.10.10.10:FF:000001">
    <property type="entry name" value="LysR family transcriptional regulator"/>
    <property type="match status" value="1"/>
</dbReference>
<dbReference type="Pfam" id="PF03466">
    <property type="entry name" value="LysR_substrate"/>
    <property type="match status" value="1"/>
</dbReference>
<sequence length="295" mass="31258">MKLDAMALFAQVAASGSFTGAALAAGLPKSTVSARVAELESALGVRLLHRTTRRLSLTAAGQVYLIHCQAMLDAANAADAAISRLRDEPAGHLRLTAPEASGILLLPPLLAAFHARHPAVTVECVITDAHLDLVAERIDLALRTGQLGDSSFVSRRVGAVRRVLVAAPAYLAAHGAPQHPADLSRQRLLLHDVLPQWPLHSDGKVVHVSAAGAPLRANNLNTLRGLTLAGAGIALLPWFMVREALLDASLQLVLPEHPPTDNTYYAVYPGRSHRPAALSALLEFIDQFGLASYLA</sequence>
<feature type="chain" id="PRO_5032495041" evidence="5">
    <location>
        <begin position="25"/>
        <end position="295"/>
    </location>
</feature>
<accession>A0A7L9U9M2</accession>
<dbReference type="InterPro" id="IPR005119">
    <property type="entry name" value="LysR_subst-bd"/>
</dbReference>
<dbReference type="InterPro" id="IPR036388">
    <property type="entry name" value="WH-like_DNA-bd_sf"/>
</dbReference>
<evidence type="ECO:0000313" key="7">
    <source>
        <dbReference type="EMBL" id="QOL50806.1"/>
    </source>
</evidence>
<dbReference type="CDD" id="cd08422">
    <property type="entry name" value="PBP2_CrgA_like"/>
    <property type="match status" value="1"/>
</dbReference>
<organism evidence="7 8">
    <name type="scientific">Massilia litorea</name>
    <dbReference type="NCBI Taxonomy" id="2769491"/>
    <lineage>
        <taxon>Bacteria</taxon>
        <taxon>Pseudomonadati</taxon>
        <taxon>Pseudomonadota</taxon>
        <taxon>Betaproteobacteria</taxon>
        <taxon>Burkholderiales</taxon>
        <taxon>Oxalobacteraceae</taxon>
        <taxon>Telluria group</taxon>
        <taxon>Massilia</taxon>
    </lineage>
</organism>